<feature type="domain" description="Chorismate-utilising enzyme C-terminal" evidence="6">
    <location>
        <begin position="120"/>
        <end position="373"/>
    </location>
</feature>
<dbReference type="EC" id="5.4.4.2" evidence="3"/>
<evidence type="ECO:0000259" key="6">
    <source>
        <dbReference type="Pfam" id="PF00425"/>
    </source>
</evidence>
<dbReference type="RefSeq" id="WP_009496142.1">
    <property type="nucleotide sequence ID" value="NZ_CP009223.1"/>
</dbReference>
<comment type="catalytic activity">
    <reaction evidence="1">
        <text>chorismate = isochorismate</text>
        <dbReference type="Rhea" id="RHEA:18985"/>
        <dbReference type="ChEBI" id="CHEBI:29748"/>
        <dbReference type="ChEBI" id="CHEBI:29780"/>
        <dbReference type="EC" id="5.4.4.2"/>
    </reaction>
</comment>
<evidence type="ECO:0000256" key="5">
    <source>
        <dbReference type="ARBA" id="ARBA00041564"/>
    </source>
</evidence>
<sequence length="388" mass="43074">MILEDYFEWFAQDDNAVYWESADRQTTLMGFGIADTCDATDLDALKRWQATQDVPVFGGFSFDEQIPANQRDLLAGFIAPKVVIDCQTETFYGDVRYLARTLQITLKELTQRQIVSEQTETDWVNRVDDVITIMKEDATKEKTVLGAQKELTFDGPLDEAQLLIDLNHQQKTSYHVAFKRNGTLFLSATPERLVSVKDGQFSTAAVAGSTPRGETPALDETLGEDLLADVKNRHEHELVVSEIVKRVTPMADVTWSNEPILLQTPQIQHLYTPITGHLHANKHLLDVVKVLHPTPALGGVPQQWAMQTIATVEDKARGLFAAPIGMIWPNGDGEFVIGIRAMVLANQTATLFAGAGILAASNAQQEWAEINLKMTPMLSVMKEQINGK</sequence>
<gene>
    <name evidence="7" type="ORF">WS74_1027</name>
</gene>
<dbReference type="InterPro" id="IPR015890">
    <property type="entry name" value="Chorismate_C"/>
</dbReference>
<name>A0A075U046_9LACO</name>
<evidence type="ECO:0000256" key="1">
    <source>
        <dbReference type="ARBA" id="ARBA00000799"/>
    </source>
</evidence>
<dbReference type="Gene3D" id="3.60.120.10">
    <property type="entry name" value="Anthranilate synthase"/>
    <property type="match status" value="1"/>
</dbReference>
<dbReference type="EMBL" id="CP009223">
    <property type="protein sequence ID" value="AIM63279.1"/>
    <property type="molecule type" value="Genomic_DNA"/>
</dbReference>
<reference evidence="7 8" key="1">
    <citation type="journal article" date="2014" name="Genome Announc.">
        <title>Complete Genome Sequences of Fish Pathogenic Weissella ceti Strains WS74 and WS105.</title>
        <authorList>
            <person name="Figueiredo H.C."/>
            <person name="Leal C.A."/>
            <person name="Dorella F.A."/>
            <person name="Carvalho A.F."/>
            <person name="Soares S.C."/>
            <person name="Pereira F.L."/>
            <person name="Azevedo V.A."/>
        </authorList>
    </citation>
    <scope>NUCLEOTIDE SEQUENCE [LARGE SCALE GENOMIC DNA]</scope>
    <source>
        <strain evidence="7 8">WS74</strain>
    </source>
</reference>
<dbReference type="Pfam" id="PF00425">
    <property type="entry name" value="Chorismate_bind"/>
    <property type="match status" value="1"/>
</dbReference>
<comment type="similarity">
    <text evidence="2">Belongs to the isochorismate synthase family.</text>
</comment>
<reference evidence="8" key="2">
    <citation type="submission" date="2014-08" db="EMBL/GenBank/DDBJ databases">
        <title>Complete genome of Weissella ceti strain WS74 isolated from diseased rainbow trout in Brazil.</title>
        <authorList>
            <person name="Figueiredo H.C.P."/>
            <person name="Leal C.A.G."/>
            <person name="Pereira F.L."/>
            <person name="Soares S.C."/>
            <person name="Dorella F.A."/>
            <person name="Carvalho A.F."/>
            <person name="Azevedo V.A.C."/>
        </authorList>
    </citation>
    <scope>NUCLEOTIDE SEQUENCE [LARGE SCALE GENOMIC DNA]</scope>
    <source>
        <strain evidence="8">WS74</strain>
    </source>
</reference>
<dbReference type="Proteomes" id="UP000029079">
    <property type="component" value="Chromosome"/>
</dbReference>
<proteinExistence type="inferred from homology"/>
<evidence type="ECO:0000313" key="8">
    <source>
        <dbReference type="Proteomes" id="UP000029079"/>
    </source>
</evidence>
<dbReference type="KEGG" id="wci:WS105_1023"/>
<dbReference type="GO" id="GO:0008909">
    <property type="term" value="F:isochorismate synthase activity"/>
    <property type="evidence" value="ECO:0007669"/>
    <property type="project" value="UniProtKB-EC"/>
</dbReference>
<dbReference type="STRING" id="759620.WS105_1023"/>
<dbReference type="NCBIfam" id="TIGR00543">
    <property type="entry name" value="isochor_syn"/>
    <property type="match status" value="1"/>
</dbReference>
<dbReference type="KEGG" id="wce:WS08_0961"/>
<dbReference type="InterPro" id="IPR004561">
    <property type="entry name" value="IsoChor_synthase"/>
</dbReference>
<organism evidence="7 8">
    <name type="scientific">Weissella ceti</name>
    <dbReference type="NCBI Taxonomy" id="759620"/>
    <lineage>
        <taxon>Bacteria</taxon>
        <taxon>Bacillati</taxon>
        <taxon>Bacillota</taxon>
        <taxon>Bacilli</taxon>
        <taxon>Lactobacillales</taxon>
        <taxon>Lactobacillaceae</taxon>
        <taxon>Weissella</taxon>
    </lineage>
</organism>
<dbReference type="AlphaFoldDB" id="A0A075U046"/>
<dbReference type="KEGG" id="wct:WS74_1027"/>
<dbReference type="PANTHER" id="PTHR42839">
    <property type="entry name" value="ISOCHORISMATE SYNTHASE ENTC"/>
    <property type="match status" value="1"/>
</dbReference>
<evidence type="ECO:0000256" key="4">
    <source>
        <dbReference type="ARBA" id="ARBA00023235"/>
    </source>
</evidence>
<dbReference type="PANTHER" id="PTHR42839:SF2">
    <property type="entry name" value="ISOCHORISMATE SYNTHASE ENTC"/>
    <property type="match status" value="1"/>
</dbReference>
<evidence type="ECO:0000313" key="7">
    <source>
        <dbReference type="EMBL" id="AIM63279.1"/>
    </source>
</evidence>
<dbReference type="OrthoDB" id="9803598at2"/>
<keyword evidence="8" id="KW-1185">Reference proteome</keyword>
<evidence type="ECO:0000256" key="2">
    <source>
        <dbReference type="ARBA" id="ARBA00005297"/>
    </source>
</evidence>
<dbReference type="PATRIC" id="fig|759620.7.peg.986"/>
<accession>A0A075U046</accession>
<dbReference type="SUPFAM" id="SSF56322">
    <property type="entry name" value="ADC synthase"/>
    <property type="match status" value="1"/>
</dbReference>
<keyword evidence="4" id="KW-0413">Isomerase</keyword>
<dbReference type="InterPro" id="IPR005801">
    <property type="entry name" value="ADC_synthase"/>
</dbReference>
<protein>
    <recommendedName>
        <fullName evidence="3">isochorismate synthase</fullName>
        <ecNumber evidence="3">5.4.4.2</ecNumber>
    </recommendedName>
    <alternativeName>
        <fullName evidence="5">Isochorismate mutase</fullName>
    </alternativeName>
</protein>
<evidence type="ECO:0000256" key="3">
    <source>
        <dbReference type="ARBA" id="ARBA00012824"/>
    </source>
</evidence>